<evidence type="ECO:0000313" key="3">
    <source>
        <dbReference type="Proteomes" id="UP001341281"/>
    </source>
</evidence>
<protein>
    <submittedName>
        <fullName evidence="2">Uncharacterized protein</fullName>
    </submittedName>
</protein>
<dbReference type="Proteomes" id="UP001341281">
    <property type="component" value="Chromosome 07"/>
</dbReference>
<proteinExistence type="predicted"/>
<dbReference type="EMBL" id="CP144751">
    <property type="protein sequence ID" value="WVZ87718.1"/>
    <property type="molecule type" value="Genomic_DNA"/>
</dbReference>
<keyword evidence="3" id="KW-1185">Reference proteome</keyword>
<organism evidence="2 3">
    <name type="scientific">Paspalum notatum var. saurae</name>
    <dbReference type="NCBI Taxonomy" id="547442"/>
    <lineage>
        <taxon>Eukaryota</taxon>
        <taxon>Viridiplantae</taxon>
        <taxon>Streptophyta</taxon>
        <taxon>Embryophyta</taxon>
        <taxon>Tracheophyta</taxon>
        <taxon>Spermatophyta</taxon>
        <taxon>Magnoliopsida</taxon>
        <taxon>Liliopsida</taxon>
        <taxon>Poales</taxon>
        <taxon>Poaceae</taxon>
        <taxon>PACMAD clade</taxon>
        <taxon>Panicoideae</taxon>
        <taxon>Andropogonodae</taxon>
        <taxon>Paspaleae</taxon>
        <taxon>Paspalinae</taxon>
        <taxon>Paspalum</taxon>
    </lineage>
</organism>
<accession>A0AAQ3X6P3</accession>
<evidence type="ECO:0000256" key="1">
    <source>
        <dbReference type="SAM" id="MobiDB-lite"/>
    </source>
</evidence>
<evidence type="ECO:0000313" key="2">
    <source>
        <dbReference type="EMBL" id="WVZ87718.1"/>
    </source>
</evidence>
<feature type="region of interest" description="Disordered" evidence="1">
    <location>
        <begin position="55"/>
        <end position="78"/>
    </location>
</feature>
<dbReference type="AlphaFoldDB" id="A0AAQ3X6P3"/>
<reference evidence="2 3" key="1">
    <citation type="submission" date="2024-02" db="EMBL/GenBank/DDBJ databases">
        <title>High-quality chromosome-scale genome assembly of Pensacola bahiagrass (Paspalum notatum Flugge var. saurae).</title>
        <authorList>
            <person name="Vega J.M."/>
            <person name="Podio M."/>
            <person name="Orjuela J."/>
            <person name="Siena L.A."/>
            <person name="Pessino S.C."/>
            <person name="Combes M.C."/>
            <person name="Mariac C."/>
            <person name="Albertini E."/>
            <person name="Pupilli F."/>
            <person name="Ortiz J.P.A."/>
            <person name="Leblanc O."/>
        </authorList>
    </citation>
    <scope>NUCLEOTIDE SEQUENCE [LARGE SCALE GENOMIC DNA]</scope>
    <source>
        <strain evidence="2">R1</strain>
        <tissue evidence="2">Leaf</tissue>
    </source>
</reference>
<sequence>MHAASCGSGIEADPSIDRHLVSFPACRSLPALAAHRRHREDQAWFHLCSRAISRSPAGRVVSRSTSPPQKAGALYTDQ</sequence>
<name>A0AAQ3X6P3_PASNO</name>
<gene>
    <name evidence="2" type="ORF">U9M48_034313</name>
</gene>